<organism evidence="1 2">
    <name type="scientific">Sphingomonas hominis</name>
    <dbReference type="NCBI Taxonomy" id="2741495"/>
    <lineage>
        <taxon>Bacteria</taxon>
        <taxon>Pseudomonadati</taxon>
        <taxon>Pseudomonadota</taxon>
        <taxon>Alphaproteobacteria</taxon>
        <taxon>Sphingomonadales</taxon>
        <taxon>Sphingomonadaceae</taxon>
        <taxon>Sphingomonas</taxon>
    </lineage>
</organism>
<dbReference type="Proteomes" id="UP000621447">
    <property type="component" value="Unassembled WGS sequence"/>
</dbReference>
<name>A0ABX2JP66_9SPHN</name>
<protein>
    <submittedName>
        <fullName evidence="1">Uncharacterized protein</fullName>
    </submittedName>
</protein>
<keyword evidence="2" id="KW-1185">Reference proteome</keyword>
<sequence length="150" mass="16151">MDDLALLHRGDLESARLSRDHADALRRSSEELRPIAVALRVADGRAYDPSGIIPQLRTALDEWISRHEAGARDMDARAAAYEANAASRVSAADTLTLAEMVRQLAHNVLVCAGAAALGLLAYHAIERWRGHLGDNGPSISTTGGRFDGDR</sequence>
<proteinExistence type="predicted"/>
<gene>
    <name evidence="1" type="ORF">HRV97_15475</name>
</gene>
<dbReference type="EMBL" id="JABULH010000009">
    <property type="protein sequence ID" value="NTS66551.1"/>
    <property type="molecule type" value="Genomic_DNA"/>
</dbReference>
<reference evidence="1 2" key="1">
    <citation type="submission" date="2020-06" db="EMBL/GenBank/DDBJ databases">
        <title>Sphingomonas hominis sp. nov., a member of the Sphingomonas, isolated from the hair of a 22-year-old girl.</title>
        <authorList>
            <person name="Zhang D.-F."/>
            <person name="Cui X.-W."/>
        </authorList>
    </citation>
    <scope>NUCLEOTIDE SEQUENCE [LARGE SCALE GENOMIC DNA]</scope>
    <source>
        <strain evidence="1 2">HHU CXW</strain>
    </source>
</reference>
<comment type="caution">
    <text evidence="1">The sequence shown here is derived from an EMBL/GenBank/DDBJ whole genome shotgun (WGS) entry which is preliminary data.</text>
</comment>
<dbReference type="RefSeq" id="WP_035386221.1">
    <property type="nucleotide sequence ID" value="NZ_JABULH010000009.1"/>
</dbReference>
<accession>A0ABX2JP66</accession>
<evidence type="ECO:0000313" key="1">
    <source>
        <dbReference type="EMBL" id="NTS66551.1"/>
    </source>
</evidence>
<evidence type="ECO:0000313" key="2">
    <source>
        <dbReference type="Proteomes" id="UP000621447"/>
    </source>
</evidence>